<evidence type="ECO:0000259" key="2">
    <source>
        <dbReference type="SMART" id="SM00014"/>
    </source>
</evidence>
<keyword evidence="4" id="KW-1185">Reference proteome</keyword>
<protein>
    <submittedName>
        <fullName evidence="3">Phosphatase PAP2 family protein</fullName>
    </submittedName>
</protein>
<feature type="domain" description="Phosphatidic acid phosphatase type 2/haloperoxidase" evidence="2">
    <location>
        <begin position="80"/>
        <end position="195"/>
    </location>
</feature>
<keyword evidence="1" id="KW-0812">Transmembrane</keyword>
<dbReference type="EMBL" id="SUMF01000002">
    <property type="protein sequence ID" value="TJZ77560.1"/>
    <property type="molecule type" value="Genomic_DNA"/>
</dbReference>
<proteinExistence type="predicted"/>
<dbReference type="InterPro" id="IPR000326">
    <property type="entry name" value="PAP2/HPO"/>
</dbReference>
<dbReference type="Pfam" id="PF01569">
    <property type="entry name" value="PAP2"/>
    <property type="match status" value="1"/>
</dbReference>
<evidence type="ECO:0000256" key="1">
    <source>
        <dbReference type="SAM" id="Phobius"/>
    </source>
</evidence>
<feature type="transmembrane region" description="Helical" evidence="1">
    <location>
        <begin position="126"/>
        <end position="143"/>
    </location>
</feature>
<dbReference type="SMART" id="SM00014">
    <property type="entry name" value="acidPPc"/>
    <property type="match status" value="1"/>
</dbReference>
<name>A0A4U0Q9E8_9NEIS</name>
<dbReference type="Proteomes" id="UP000310016">
    <property type="component" value="Unassembled WGS sequence"/>
</dbReference>
<feature type="transmembrane region" description="Helical" evidence="1">
    <location>
        <begin position="53"/>
        <end position="78"/>
    </location>
</feature>
<dbReference type="SUPFAM" id="SSF48317">
    <property type="entry name" value="Acid phosphatase/Vanadium-dependent haloperoxidase"/>
    <property type="match status" value="1"/>
</dbReference>
<comment type="caution">
    <text evidence="3">The sequence shown here is derived from an EMBL/GenBank/DDBJ whole genome shotgun (WGS) entry which is preliminary data.</text>
</comment>
<dbReference type="PANTHER" id="PTHR14969">
    <property type="entry name" value="SPHINGOSINE-1-PHOSPHATE PHOSPHOHYDROLASE"/>
    <property type="match status" value="1"/>
</dbReference>
<feature type="transmembrane region" description="Helical" evidence="1">
    <location>
        <begin position="155"/>
        <end position="174"/>
    </location>
</feature>
<sequence>MRRWYVGWTGWLAMAGAVGFVTLWLLLGSAPLVNLDAGVSVALYNLGPHWVTVAQWAARAGSFAGSMTIACLLGLALYRVGRSAWPGLPLFLLSVWGGNSLLKLLVNRPRPELDYLMTVHGSSFPSGHAMAAWGLGCAAAWLLRRRWPRAWPCWVALGTLWILGGGLARVVLGVHHFSDIMAGYAAAAVLVALYFHLAPRFSR</sequence>
<organism evidence="3 4">
    <name type="scientific">Chitiniphilus eburneus</name>
    <dbReference type="NCBI Taxonomy" id="2571148"/>
    <lineage>
        <taxon>Bacteria</taxon>
        <taxon>Pseudomonadati</taxon>
        <taxon>Pseudomonadota</taxon>
        <taxon>Betaproteobacteria</taxon>
        <taxon>Neisseriales</taxon>
        <taxon>Chitinibacteraceae</taxon>
        <taxon>Chitiniphilus</taxon>
    </lineage>
</organism>
<evidence type="ECO:0000313" key="3">
    <source>
        <dbReference type="EMBL" id="TJZ77560.1"/>
    </source>
</evidence>
<reference evidence="3 4" key="1">
    <citation type="submission" date="2019-04" db="EMBL/GenBank/DDBJ databases">
        <title>Chitiniphilus eburnea sp. nov., a novel chitinolytic bacterium isolated from aquaculture sludge.</title>
        <authorList>
            <person name="Sheng M."/>
        </authorList>
    </citation>
    <scope>NUCLEOTIDE SEQUENCE [LARGE SCALE GENOMIC DNA]</scope>
    <source>
        <strain evidence="3 4">HX-2-15</strain>
    </source>
</reference>
<feature type="transmembrane region" description="Helical" evidence="1">
    <location>
        <begin position="180"/>
        <end position="197"/>
    </location>
</feature>
<feature type="transmembrane region" description="Helical" evidence="1">
    <location>
        <begin position="12"/>
        <end position="33"/>
    </location>
</feature>
<accession>A0A4U0Q9E8</accession>
<dbReference type="RefSeq" id="WP_136772034.1">
    <property type="nucleotide sequence ID" value="NZ_CP156074.1"/>
</dbReference>
<dbReference type="InterPro" id="IPR036938">
    <property type="entry name" value="PAP2/HPO_sf"/>
</dbReference>
<keyword evidence="1" id="KW-0472">Membrane</keyword>
<gene>
    <name evidence="3" type="ORF">FAZ21_04340</name>
</gene>
<dbReference type="AlphaFoldDB" id="A0A4U0Q9E8"/>
<evidence type="ECO:0000313" key="4">
    <source>
        <dbReference type="Proteomes" id="UP000310016"/>
    </source>
</evidence>
<dbReference type="Gene3D" id="1.20.144.10">
    <property type="entry name" value="Phosphatidic acid phosphatase type 2/haloperoxidase"/>
    <property type="match status" value="1"/>
</dbReference>
<feature type="transmembrane region" description="Helical" evidence="1">
    <location>
        <begin position="85"/>
        <end position="106"/>
    </location>
</feature>
<dbReference type="OrthoDB" id="8592109at2"/>
<dbReference type="PANTHER" id="PTHR14969:SF13">
    <property type="entry name" value="AT30094P"/>
    <property type="match status" value="1"/>
</dbReference>
<keyword evidence="1" id="KW-1133">Transmembrane helix</keyword>